<evidence type="ECO:0000256" key="5">
    <source>
        <dbReference type="RuleBase" id="RU361279"/>
    </source>
</evidence>
<comment type="similarity">
    <text evidence="1 5">Belongs to the 5-formyltetrahydrofolate cyclo-ligase family.</text>
</comment>
<dbReference type="EMBL" id="LRFC01000023">
    <property type="protein sequence ID" value="KZE66425.1"/>
    <property type="molecule type" value="Genomic_DNA"/>
</dbReference>
<comment type="cofactor">
    <cofactor evidence="5">
        <name>Mg(2+)</name>
        <dbReference type="ChEBI" id="CHEBI:18420"/>
    </cofactor>
</comment>
<evidence type="ECO:0000256" key="2">
    <source>
        <dbReference type="ARBA" id="ARBA00022741"/>
    </source>
</evidence>
<evidence type="ECO:0000313" key="7">
    <source>
        <dbReference type="Proteomes" id="UP000076567"/>
    </source>
</evidence>
<keyword evidence="5" id="KW-0460">Magnesium</keyword>
<keyword evidence="2 4" id="KW-0547">Nucleotide-binding</keyword>
<dbReference type="EC" id="6.3.3.2" evidence="5"/>
<dbReference type="RefSeq" id="WP_066242358.1">
    <property type="nucleotide sequence ID" value="NZ_LRFC01000023.1"/>
</dbReference>
<gene>
    <name evidence="6" type="ORF">AWM68_08690</name>
</gene>
<dbReference type="GO" id="GO:0005524">
    <property type="term" value="F:ATP binding"/>
    <property type="evidence" value="ECO:0007669"/>
    <property type="project" value="UniProtKB-KW"/>
</dbReference>
<comment type="caution">
    <text evidence="6">The sequence shown here is derived from an EMBL/GenBank/DDBJ whole genome shotgun (WGS) entry which is preliminary data.</text>
</comment>
<evidence type="ECO:0000256" key="4">
    <source>
        <dbReference type="PIRSR" id="PIRSR006806-1"/>
    </source>
</evidence>
<dbReference type="GO" id="GO:0030272">
    <property type="term" value="F:5-formyltetrahydrofolate cyclo-ligase activity"/>
    <property type="evidence" value="ECO:0007669"/>
    <property type="project" value="UniProtKB-EC"/>
</dbReference>
<dbReference type="InterPro" id="IPR002698">
    <property type="entry name" value="FTHF_cligase"/>
</dbReference>
<organism evidence="6 7">
    <name type="scientific">Fictibacillus phosphorivorans</name>
    <dbReference type="NCBI Taxonomy" id="1221500"/>
    <lineage>
        <taxon>Bacteria</taxon>
        <taxon>Bacillati</taxon>
        <taxon>Bacillota</taxon>
        <taxon>Bacilli</taxon>
        <taxon>Bacillales</taxon>
        <taxon>Fictibacillaceae</taxon>
        <taxon>Fictibacillus</taxon>
    </lineage>
</organism>
<comment type="catalytic activity">
    <reaction evidence="5">
        <text>(6S)-5-formyl-5,6,7,8-tetrahydrofolate + ATP = (6R)-5,10-methenyltetrahydrofolate + ADP + phosphate</text>
        <dbReference type="Rhea" id="RHEA:10488"/>
        <dbReference type="ChEBI" id="CHEBI:30616"/>
        <dbReference type="ChEBI" id="CHEBI:43474"/>
        <dbReference type="ChEBI" id="CHEBI:57455"/>
        <dbReference type="ChEBI" id="CHEBI:57457"/>
        <dbReference type="ChEBI" id="CHEBI:456216"/>
        <dbReference type="EC" id="6.3.3.2"/>
    </reaction>
</comment>
<accession>A0A163R9Y4</accession>
<feature type="binding site" evidence="4">
    <location>
        <begin position="3"/>
        <end position="7"/>
    </location>
    <ligand>
        <name>ATP</name>
        <dbReference type="ChEBI" id="CHEBI:30616"/>
    </ligand>
</feature>
<dbReference type="OrthoDB" id="9801938at2"/>
<proteinExistence type="inferred from homology"/>
<keyword evidence="3 4" id="KW-0067">ATP-binding</keyword>
<keyword evidence="7" id="KW-1185">Reference proteome</keyword>
<evidence type="ECO:0000313" key="6">
    <source>
        <dbReference type="EMBL" id="KZE66425.1"/>
    </source>
</evidence>
<evidence type="ECO:0000256" key="1">
    <source>
        <dbReference type="ARBA" id="ARBA00010638"/>
    </source>
</evidence>
<keyword evidence="5" id="KW-0479">Metal-binding</keyword>
<dbReference type="GO" id="GO:0009396">
    <property type="term" value="P:folic acid-containing compound biosynthetic process"/>
    <property type="evidence" value="ECO:0007669"/>
    <property type="project" value="TreeGrafter"/>
</dbReference>
<dbReference type="PIRSF" id="PIRSF006806">
    <property type="entry name" value="FTHF_cligase"/>
    <property type="match status" value="1"/>
</dbReference>
<dbReference type="NCBIfam" id="TIGR02727">
    <property type="entry name" value="MTHFS_bact"/>
    <property type="match status" value="1"/>
</dbReference>
<dbReference type="InterPro" id="IPR024185">
    <property type="entry name" value="FTHF_cligase-like_sf"/>
</dbReference>
<keyword evidence="6" id="KW-0436">Ligase</keyword>
<dbReference type="AlphaFoldDB" id="A0A163R9Y4"/>
<dbReference type="InterPro" id="IPR037171">
    <property type="entry name" value="NagB/RpiA_transferase-like"/>
</dbReference>
<feature type="binding site" evidence="4">
    <location>
        <position position="54"/>
    </location>
    <ligand>
        <name>substrate</name>
    </ligand>
</feature>
<dbReference type="GO" id="GO:0035999">
    <property type="term" value="P:tetrahydrofolate interconversion"/>
    <property type="evidence" value="ECO:0007669"/>
    <property type="project" value="TreeGrafter"/>
</dbReference>
<dbReference type="PANTHER" id="PTHR23407:SF1">
    <property type="entry name" value="5-FORMYLTETRAHYDROFOLATE CYCLO-LIGASE"/>
    <property type="match status" value="1"/>
</dbReference>
<sequence>MNKSEWRKKIKQELLHTSEEDRITKSKAISNQLFDTTEWRKAQSIGITVSRKFELDTANIIKRAWEEGKKVGVPKCYSADKQMEFREIRSYEQLENVYMDLYEPKKDETPLIPSEQIDLIIVPGLVFDKTGYRIGYGGGYYDRYLYAYSGQKISLAYTFQTTDKLPHEEFDIPVDQIITEDGRFI</sequence>
<protein>
    <recommendedName>
        <fullName evidence="5">5-formyltetrahydrofolate cyclo-ligase</fullName>
        <ecNumber evidence="5">6.3.3.2</ecNumber>
    </recommendedName>
</protein>
<evidence type="ECO:0000256" key="3">
    <source>
        <dbReference type="ARBA" id="ARBA00022840"/>
    </source>
</evidence>
<dbReference type="Proteomes" id="UP000076567">
    <property type="component" value="Unassembled WGS sequence"/>
</dbReference>
<dbReference type="SUPFAM" id="SSF100950">
    <property type="entry name" value="NagB/RpiA/CoA transferase-like"/>
    <property type="match status" value="1"/>
</dbReference>
<name>A0A163R9Y4_9BACL</name>
<feature type="binding site" evidence="4">
    <location>
        <position position="49"/>
    </location>
    <ligand>
        <name>substrate</name>
    </ligand>
</feature>
<reference evidence="7" key="1">
    <citation type="submission" date="2016-01" db="EMBL/GenBank/DDBJ databases">
        <title>Draft genome of Chromobacterium sp. F49.</title>
        <authorList>
            <person name="Hong K.W."/>
        </authorList>
    </citation>
    <scope>NUCLEOTIDE SEQUENCE [LARGE SCALE GENOMIC DNA]</scope>
    <source>
        <strain evidence="7">P7IIIA</strain>
    </source>
</reference>
<dbReference type="Pfam" id="PF01812">
    <property type="entry name" value="5-FTHF_cyc-lig"/>
    <property type="match status" value="1"/>
</dbReference>
<dbReference type="PANTHER" id="PTHR23407">
    <property type="entry name" value="ATPASE INHIBITOR/5-FORMYLTETRAHYDROFOLATE CYCLO-LIGASE"/>
    <property type="match status" value="1"/>
</dbReference>
<dbReference type="Gene3D" id="3.40.50.10420">
    <property type="entry name" value="NagB/RpiA/CoA transferase-like"/>
    <property type="match status" value="1"/>
</dbReference>
<dbReference type="GO" id="GO:0046872">
    <property type="term" value="F:metal ion binding"/>
    <property type="evidence" value="ECO:0007669"/>
    <property type="project" value="UniProtKB-KW"/>
</dbReference>
<feature type="binding site" evidence="4">
    <location>
        <begin position="133"/>
        <end position="141"/>
    </location>
    <ligand>
        <name>ATP</name>
        <dbReference type="ChEBI" id="CHEBI:30616"/>
    </ligand>
</feature>